<dbReference type="GO" id="GO:0000293">
    <property type="term" value="F:ferric-chelate reductase activity"/>
    <property type="evidence" value="ECO:0007669"/>
    <property type="project" value="UniProtKB-ARBA"/>
</dbReference>
<dbReference type="InterPro" id="IPR039261">
    <property type="entry name" value="FNR_nucleotide-bd"/>
</dbReference>
<keyword evidence="6" id="KW-0285">Flavoprotein</keyword>
<evidence type="ECO:0000259" key="17">
    <source>
        <dbReference type="PROSITE" id="PS51384"/>
    </source>
</evidence>
<dbReference type="InterPro" id="IPR013130">
    <property type="entry name" value="Fe3_Rdtase_TM_dom"/>
</dbReference>
<keyword evidence="10 16" id="KW-1133">Transmembrane helix</keyword>
<evidence type="ECO:0000256" key="5">
    <source>
        <dbReference type="ARBA" id="ARBA00022496"/>
    </source>
</evidence>
<evidence type="ECO:0000256" key="2">
    <source>
        <dbReference type="ARBA" id="ARBA00004141"/>
    </source>
</evidence>
<keyword evidence="5" id="KW-0410">Iron transport</keyword>
<feature type="transmembrane region" description="Helical" evidence="16">
    <location>
        <begin position="302"/>
        <end position="326"/>
    </location>
</feature>
<dbReference type="Proteomes" id="UP000536275">
    <property type="component" value="Unassembled WGS sequence"/>
</dbReference>
<dbReference type="SUPFAM" id="SSF52343">
    <property type="entry name" value="Ferredoxin reductase-like, C-terminal NADP-linked domain"/>
    <property type="match status" value="1"/>
</dbReference>
<feature type="transmembrane region" description="Helical" evidence="16">
    <location>
        <begin position="378"/>
        <end position="399"/>
    </location>
</feature>
<feature type="transmembrane region" description="Helical" evidence="16">
    <location>
        <begin position="193"/>
        <end position="214"/>
    </location>
</feature>
<evidence type="ECO:0000256" key="6">
    <source>
        <dbReference type="ARBA" id="ARBA00022630"/>
    </source>
</evidence>
<keyword evidence="7 16" id="KW-0812">Transmembrane</keyword>
<dbReference type="GO" id="GO:0005886">
    <property type="term" value="C:plasma membrane"/>
    <property type="evidence" value="ECO:0007669"/>
    <property type="project" value="TreeGrafter"/>
</dbReference>
<dbReference type="PROSITE" id="PS51384">
    <property type="entry name" value="FAD_FR"/>
    <property type="match status" value="1"/>
</dbReference>
<keyword evidence="8" id="KW-0274">FAD</keyword>
<keyword evidence="15" id="KW-0325">Glycoprotein</keyword>
<dbReference type="AlphaFoldDB" id="A0A8H6BSR2"/>
<keyword evidence="12" id="KW-0408">Iron</keyword>
<dbReference type="Pfam" id="PF01794">
    <property type="entry name" value="Ferric_reduct"/>
    <property type="match status" value="1"/>
</dbReference>
<evidence type="ECO:0000256" key="8">
    <source>
        <dbReference type="ARBA" id="ARBA00022827"/>
    </source>
</evidence>
<evidence type="ECO:0000256" key="11">
    <source>
        <dbReference type="ARBA" id="ARBA00023002"/>
    </source>
</evidence>
<feature type="transmembrane region" description="Helical" evidence="16">
    <location>
        <begin position="406"/>
        <end position="426"/>
    </location>
</feature>
<keyword evidence="9" id="KW-0249">Electron transport</keyword>
<dbReference type="Pfam" id="PF08022">
    <property type="entry name" value="FAD_binding_8"/>
    <property type="match status" value="1"/>
</dbReference>
<comment type="caution">
    <text evidence="18">The sequence shown here is derived from an EMBL/GenBank/DDBJ whole genome shotgun (WGS) entry which is preliminary data.</text>
</comment>
<comment type="cofactor">
    <cofactor evidence="1">
        <name>FAD</name>
        <dbReference type="ChEBI" id="CHEBI:57692"/>
    </cofactor>
</comment>
<evidence type="ECO:0000256" key="10">
    <source>
        <dbReference type="ARBA" id="ARBA00022989"/>
    </source>
</evidence>
<dbReference type="InterPro" id="IPR051410">
    <property type="entry name" value="Ferric/Cupric_Reductase"/>
</dbReference>
<evidence type="ECO:0000256" key="7">
    <source>
        <dbReference type="ARBA" id="ARBA00022692"/>
    </source>
</evidence>
<keyword evidence="14 16" id="KW-0472">Membrane</keyword>
<comment type="similarity">
    <text evidence="3">Belongs to the ferric reductase (FRE) family.</text>
</comment>
<evidence type="ECO:0000256" key="4">
    <source>
        <dbReference type="ARBA" id="ARBA00022448"/>
    </source>
</evidence>
<evidence type="ECO:0000256" key="1">
    <source>
        <dbReference type="ARBA" id="ARBA00001974"/>
    </source>
</evidence>
<feature type="domain" description="FAD-binding FR-type" evidence="17">
    <location>
        <begin position="440"/>
        <end position="556"/>
    </location>
</feature>
<accession>A0A8H6BSR2</accession>
<dbReference type="InterPro" id="IPR013121">
    <property type="entry name" value="Fe_red_NAD-bd_6"/>
</dbReference>
<organism evidence="18 19">
    <name type="scientific">Candida albicans</name>
    <name type="common">Yeast</name>
    <dbReference type="NCBI Taxonomy" id="5476"/>
    <lineage>
        <taxon>Eukaryota</taxon>
        <taxon>Fungi</taxon>
        <taxon>Dikarya</taxon>
        <taxon>Ascomycota</taxon>
        <taxon>Saccharomycotina</taxon>
        <taxon>Pichiomycetes</taxon>
        <taxon>Debaryomycetaceae</taxon>
        <taxon>Candida/Lodderomyces clade</taxon>
        <taxon>Candida</taxon>
    </lineage>
</organism>
<evidence type="ECO:0000256" key="9">
    <source>
        <dbReference type="ARBA" id="ARBA00022982"/>
    </source>
</evidence>
<dbReference type="GO" id="GO:0006826">
    <property type="term" value="P:iron ion transport"/>
    <property type="evidence" value="ECO:0007669"/>
    <property type="project" value="UniProtKB-KW"/>
</dbReference>
<dbReference type="FunFam" id="3.40.50.80:FF:000046">
    <property type="entry name" value="Probable ferric reductase transmembrane component"/>
    <property type="match status" value="1"/>
</dbReference>
<evidence type="ECO:0000256" key="13">
    <source>
        <dbReference type="ARBA" id="ARBA00023065"/>
    </source>
</evidence>
<dbReference type="CDD" id="cd06186">
    <property type="entry name" value="NOX_Duox_like_FAD_NADP"/>
    <property type="match status" value="1"/>
</dbReference>
<feature type="transmembrane region" description="Helical" evidence="16">
    <location>
        <begin position="6"/>
        <end position="25"/>
    </location>
</feature>
<evidence type="ECO:0000256" key="12">
    <source>
        <dbReference type="ARBA" id="ARBA00023004"/>
    </source>
</evidence>
<feature type="transmembrane region" description="Helical" evidence="16">
    <location>
        <begin position="347"/>
        <end position="366"/>
    </location>
</feature>
<keyword evidence="11" id="KW-0560">Oxidoreductase</keyword>
<keyword evidence="4" id="KW-0813">Transport</keyword>
<dbReference type="EMBL" id="JABWAD010000060">
    <property type="protein sequence ID" value="KAF6063464.1"/>
    <property type="molecule type" value="Genomic_DNA"/>
</dbReference>
<gene>
    <name evidence="18" type="ORF">FOB64_005104</name>
</gene>
<evidence type="ECO:0000256" key="15">
    <source>
        <dbReference type="ARBA" id="ARBA00023180"/>
    </source>
</evidence>
<dbReference type="SFLD" id="SFLDG01168">
    <property type="entry name" value="Ferric_reductase_subgroup_(FRE"/>
    <property type="match status" value="1"/>
</dbReference>
<dbReference type="InterPro" id="IPR017927">
    <property type="entry name" value="FAD-bd_FR_type"/>
</dbReference>
<dbReference type="PANTHER" id="PTHR32361:SF9">
    <property type="entry name" value="FERRIC REDUCTASE TRANSMEMBRANE COMPONENT 3-RELATED"/>
    <property type="match status" value="1"/>
</dbReference>
<proteinExistence type="inferred from homology"/>
<dbReference type="Gene3D" id="3.40.50.80">
    <property type="entry name" value="Nucleotide-binding domain of ferredoxin-NADP reductase (FNR) module"/>
    <property type="match status" value="1"/>
</dbReference>
<dbReference type="GO" id="GO:0015677">
    <property type="term" value="P:copper ion import"/>
    <property type="evidence" value="ECO:0007669"/>
    <property type="project" value="TreeGrafter"/>
</dbReference>
<evidence type="ECO:0000256" key="16">
    <source>
        <dbReference type="SAM" id="Phobius"/>
    </source>
</evidence>
<evidence type="ECO:0000256" key="3">
    <source>
        <dbReference type="ARBA" id="ARBA00006278"/>
    </source>
</evidence>
<keyword evidence="13" id="KW-0406">Ion transport</keyword>
<dbReference type="SFLD" id="SFLDS00052">
    <property type="entry name" value="Ferric_Reductase_Domain"/>
    <property type="match status" value="1"/>
</dbReference>
<evidence type="ECO:0000256" key="14">
    <source>
        <dbReference type="ARBA" id="ARBA00023136"/>
    </source>
</evidence>
<dbReference type="InterPro" id="IPR013112">
    <property type="entry name" value="FAD-bd_8"/>
</dbReference>
<evidence type="ECO:0000313" key="19">
    <source>
        <dbReference type="Proteomes" id="UP000536275"/>
    </source>
</evidence>
<feature type="transmembrane region" description="Helical" evidence="16">
    <location>
        <begin position="432"/>
        <end position="448"/>
    </location>
</feature>
<dbReference type="Pfam" id="PF08030">
    <property type="entry name" value="NAD_binding_6"/>
    <property type="match status" value="1"/>
</dbReference>
<protein>
    <submittedName>
        <fullName evidence="18">FAD-binding domain family protein</fullName>
    </submittedName>
</protein>
<sequence length="749" mass="85629">MYYPAICISVAISIVLVPFLIPIRLKSPVYRRIKASLIVGLIISILTAVAPETAQIGAPFHKYGKPKIAFFGCNYQIMLTTARFCSTNATFEWCYCNNFPAFATLAHCYQVGHPGELESLISMCKPFNKTITMSTVNDAEEYYKNHAKPVEEIHKLPNYSQANFPVQLNESEIFIFKQSYEQFLGNYDKSVDYGWYLVLYWVVVIAVVSIGNWIKIIFPNLTKALTDPVSNWYRKHISTPATGSRNKTNELHLTKGLEMLVPSRLETIILTGMTVICLKMLIGDFQYVEGNPIFHSKINALLRFYAVRTGLLASALMPLLILFAGRNNFLQWVTRWDYSTFIMFHRWLSRIIVILFLVHSVCYSLYLKQHSKKPEAYIYWGFTAMLAGLIILVQGLLVLRRRWYEMFLILHIILAIVFIGGAWKHVDALYCVWFYYTSAAVWAFDRIIRICRLVSFGFPKAQVYLLPDETLKVVVPKPDNWEAVPGGHAFIHFLRFDCFWQSHPFTYTTSERDITLFIKVKKGVTTSLCRYLKSNENCSASIRVAIEGSYGESTPAKHADMAVFIAGGNGIPGIFAEALDINRHQESKHTMRLIWVVREYNSLLWFYEELMSLKDTQIETTIYITRPGILVNEDDFNKRLPRMGQNMENELQPLLQKSVTAAYNSEPVNSVGGIHSQIREELFHIKIIEGRPSIEKVIATCIEDSSGSACFVTCGHPAMVDDIRAAVANNIDNKEGKRVDYYEQLQVWA</sequence>
<comment type="subcellular location">
    <subcellularLocation>
        <location evidence="2">Membrane</location>
        <topology evidence="2">Multi-pass membrane protein</topology>
    </subcellularLocation>
</comment>
<name>A0A8H6BSR2_CANAX</name>
<dbReference type="GO" id="GO:0006879">
    <property type="term" value="P:intracellular iron ion homeostasis"/>
    <property type="evidence" value="ECO:0007669"/>
    <property type="project" value="TreeGrafter"/>
</dbReference>
<evidence type="ECO:0000313" key="18">
    <source>
        <dbReference type="EMBL" id="KAF6063464.1"/>
    </source>
</evidence>
<dbReference type="PANTHER" id="PTHR32361">
    <property type="entry name" value="FERRIC/CUPRIC REDUCTASE TRANSMEMBRANE COMPONENT"/>
    <property type="match status" value="1"/>
</dbReference>
<feature type="transmembrane region" description="Helical" evidence="16">
    <location>
        <begin position="37"/>
        <end position="58"/>
    </location>
</feature>
<reference evidence="18 19" key="1">
    <citation type="submission" date="2020-03" db="EMBL/GenBank/DDBJ databases">
        <title>FDA dAtabase for Regulatory Grade micrObial Sequences (FDA-ARGOS): Supporting development and validation of Infectious Disease Dx tests.</title>
        <authorList>
            <person name="Campos J."/>
            <person name="Goldberg B."/>
            <person name="Tallon L."/>
            <person name="Sadzewicz L."/>
            <person name="Vavikolanu K."/>
            <person name="Mehta A."/>
            <person name="Aluvathingal J."/>
            <person name="Nadendla S."/>
            <person name="Nandy P."/>
            <person name="Geyer C."/>
            <person name="Yan Y."/>
            <person name="Sichtig H."/>
        </authorList>
    </citation>
    <scope>NUCLEOTIDE SEQUENCE [LARGE SCALE GENOMIC DNA]</scope>
    <source>
        <strain evidence="18 19">FDAARGOS_656</strain>
    </source>
</reference>